<accession>A0ABQ5PYG4</accession>
<proteinExistence type="predicted"/>
<evidence type="ECO:0000256" key="1">
    <source>
        <dbReference type="SAM" id="Phobius"/>
    </source>
</evidence>
<comment type="caution">
    <text evidence="2">The sequence shown here is derived from an EMBL/GenBank/DDBJ whole genome shotgun (WGS) entry which is preliminary data.</text>
</comment>
<evidence type="ECO:0000313" key="3">
    <source>
        <dbReference type="Proteomes" id="UP001165044"/>
    </source>
</evidence>
<keyword evidence="3" id="KW-1185">Reference proteome</keyword>
<keyword evidence="1" id="KW-0472">Membrane</keyword>
<organism evidence="2 3">
    <name type="scientific">Geothrix edaphica</name>
    <dbReference type="NCBI Taxonomy" id="2927976"/>
    <lineage>
        <taxon>Bacteria</taxon>
        <taxon>Pseudomonadati</taxon>
        <taxon>Acidobacteriota</taxon>
        <taxon>Holophagae</taxon>
        <taxon>Holophagales</taxon>
        <taxon>Holophagaceae</taxon>
        <taxon>Geothrix</taxon>
    </lineage>
</organism>
<name>A0ABQ5PYG4_9BACT</name>
<sequence length="91" mass="9823">MIATLNKKSLQLGVPGLVLQYGGLFLAVDFFPVGVLAILIGTILLLFGLGYYLKAKNRNLAWVVLIFIPILGILFLALLVDKSKPLSPGRA</sequence>
<dbReference type="Proteomes" id="UP001165044">
    <property type="component" value="Unassembled WGS sequence"/>
</dbReference>
<feature type="transmembrane region" description="Helical" evidence="1">
    <location>
        <begin position="34"/>
        <end position="53"/>
    </location>
</feature>
<keyword evidence="1" id="KW-1133">Transmembrane helix</keyword>
<reference evidence="2" key="1">
    <citation type="journal article" date="2023" name="Antonie Van Leeuwenhoek">
        <title>Mesoterricola silvestris gen. nov., sp. nov., Mesoterricola sediminis sp. nov., Geothrix oryzae sp. nov., Geothrix edaphica sp. nov., Geothrix rubra sp. nov., and Geothrix limicola sp. nov., six novel members of Acidobacteriota isolated from soils.</title>
        <authorList>
            <person name="Itoh H."/>
            <person name="Sugisawa Y."/>
            <person name="Mise K."/>
            <person name="Xu Z."/>
            <person name="Kuniyasu M."/>
            <person name="Ushijima N."/>
            <person name="Kawano K."/>
            <person name="Kobayashi E."/>
            <person name="Shiratori Y."/>
            <person name="Masuda Y."/>
            <person name="Senoo K."/>
        </authorList>
    </citation>
    <scope>NUCLEOTIDE SEQUENCE</scope>
    <source>
        <strain evidence="2">Red802</strain>
    </source>
</reference>
<dbReference type="RefSeq" id="WP_285608095.1">
    <property type="nucleotide sequence ID" value="NZ_BSDC01000002.1"/>
</dbReference>
<gene>
    <name evidence="2" type="ORF">GETHED_15340</name>
</gene>
<evidence type="ECO:0000313" key="2">
    <source>
        <dbReference type="EMBL" id="GLH67170.1"/>
    </source>
</evidence>
<dbReference type="EMBL" id="BSDC01000002">
    <property type="protein sequence ID" value="GLH67170.1"/>
    <property type="molecule type" value="Genomic_DNA"/>
</dbReference>
<feature type="transmembrane region" description="Helical" evidence="1">
    <location>
        <begin position="60"/>
        <end position="80"/>
    </location>
</feature>
<keyword evidence="1" id="KW-0812">Transmembrane</keyword>
<protein>
    <submittedName>
        <fullName evidence="2">Uncharacterized protein</fullName>
    </submittedName>
</protein>